<dbReference type="eggNOG" id="ENOG502SY0H">
    <property type="taxonomic scope" value="Eukaryota"/>
</dbReference>
<keyword evidence="3" id="KW-1185">Reference proteome</keyword>
<evidence type="ECO:0000313" key="3">
    <source>
        <dbReference type="Proteomes" id="UP000266841"/>
    </source>
</evidence>
<reference evidence="2 3" key="1">
    <citation type="journal article" date="2012" name="Genome Biol.">
        <title>Genome and low-iron response of an oceanic diatom adapted to chronic iron limitation.</title>
        <authorList>
            <person name="Lommer M."/>
            <person name="Specht M."/>
            <person name="Roy A.S."/>
            <person name="Kraemer L."/>
            <person name="Andreson R."/>
            <person name="Gutowska M.A."/>
            <person name="Wolf J."/>
            <person name="Bergner S.V."/>
            <person name="Schilhabel M.B."/>
            <person name="Klostermeier U.C."/>
            <person name="Beiko R.G."/>
            <person name="Rosenstiel P."/>
            <person name="Hippler M."/>
            <person name="Laroche J."/>
        </authorList>
    </citation>
    <scope>NUCLEOTIDE SEQUENCE [LARGE SCALE GENOMIC DNA]</scope>
    <source>
        <strain evidence="2 3">CCMP1005</strain>
    </source>
</reference>
<feature type="region of interest" description="Disordered" evidence="1">
    <location>
        <begin position="99"/>
        <end position="138"/>
    </location>
</feature>
<proteinExistence type="predicted"/>
<dbReference type="EMBL" id="AGNL01002575">
    <property type="protein sequence ID" value="EJK76036.1"/>
    <property type="molecule type" value="Genomic_DNA"/>
</dbReference>
<accession>K0TMA6</accession>
<evidence type="ECO:0000313" key="2">
    <source>
        <dbReference type="EMBL" id="EJK76036.1"/>
    </source>
</evidence>
<dbReference type="AlphaFoldDB" id="K0TMA6"/>
<gene>
    <name evidence="2" type="ORF">THAOC_02221</name>
</gene>
<sequence length="138" mass="14317">VPRAIKKKGSRHHGQTKISNLTKLLCGPIYPPVRTVPVGVGAAHVAPLMRGDLAGPQMKQSGAASTRAAGFVLPRAPDGLGLIPARVLCGNRVHHRCVHQGDSLGLETTAAPPGGARRDTNAKQSADVFSRPPASNSL</sequence>
<name>K0TMA6_THAOC</name>
<dbReference type="Proteomes" id="UP000266841">
    <property type="component" value="Unassembled WGS sequence"/>
</dbReference>
<organism evidence="2 3">
    <name type="scientific">Thalassiosira oceanica</name>
    <name type="common">Marine diatom</name>
    <dbReference type="NCBI Taxonomy" id="159749"/>
    <lineage>
        <taxon>Eukaryota</taxon>
        <taxon>Sar</taxon>
        <taxon>Stramenopiles</taxon>
        <taxon>Ochrophyta</taxon>
        <taxon>Bacillariophyta</taxon>
        <taxon>Coscinodiscophyceae</taxon>
        <taxon>Thalassiosirophycidae</taxon>
        <taxon>Thalassiosirales</taxon>
        <taxon>Thalassiosiraceae</taxon>
        <taxon>Thalassiosira</taxon>
    </lineage>
</organism>
<comment type="caution">
    <text evidence="2">The sequence shown here is derived from an EMBL/GenBank/DDBJ whole genome shotgun (WGS) entry which is preliminary data.</text>
</comment>
<protein>
    <submittedName>
        <fullName evidence="2">Uncharacterized protein</fullName>
    </submittedName>
</protein>
<evidence type="ECO:0000256" key="1">
    <source>
        <dbReference type="SAM" id="MobiDB-lite"/>
    </source>
</evidence>
<feature type="non-terminal residue" evidence="2">
    <location>
        <position position="1"/>
    </location>
</feature>